<dbReference type="PROSITE" id="PS50043">
    <property type="entry name" value="HTH_LUXR_2"/>
    <property type="match status" value="1"/>
</dbReference>
<sequence>MGRQIKPEKMPVERLSDGQRDVLRLVFLHMSSKDIAREIGISPHTVDQRVKRAMGILKVTNRWEAARILAESEGAVGYDGDLKRYQSLVYQSPDIDDAAVAASPSSHTGHGGRYEEQELPAPQFHDSAAAAIPSDVYAETGGWASGQVLPLPQGRGAQNTLSIPVRLAWMIAIIIGVMIGFGALMAGVEALGQML</sequence>
<organism evidence="3 4">
    <name type="scientific">Pacificimonas pallii</name>
    <dbReference type="NCBI Taxonomy" id="2827236"/>
    <lineage>
        <taxon>Bacteria</taxon>
        <taxon>Pseudomonadati</taxon>
        <taxon>Pseudomonadota</taxon>
        <taxon>Alphaproteobacteria</taxon>
        <taxon>Sphingomonadales</taxon>
        <taxon>Sphingosinicellaceae</taxon>
        <taxon>Pacificimonas</taxon>
    </lineage>
</organism>
<proteinExistence type="predicted"/>
<dbReference type="RefSeq" id="WP_218445002.1">
    <property type="nucleotide sequence ID" value="NZ_JAGSPA010000002.1"/>
</dbReference>
<keyword evidence="1" id="KW-0472">Membrane</keyword>
<keyword evidence="4" id="KW-1185">Reference proteome</keyword>
<dbReference type="InterPro" id="IPR013249">
    <property type="entry name" value="RNA_pol_sigma70_r4_t2"/>
</dbReference>
<protein>
    <submittedName>
        <fullName evidence="3">Helix-turn-helix transcriptional regulator</fullName>
    </submittedName>
</protein>
<dbReference type="SMART" id="SM00421">
    <property type="entry name" value="HTH_LUXR"/>
    <property type="match status" value="1"/>
</dbReference>
<comment type="caution">
    <text evidence="3">The sequence shown here is derived from an EMBL/GenBank/DDBJ whole genome shotgun (WGS) entry which is preliminary data.</text>
</comment>
<name>A0ABS6SD82_9SPHN</name>
<evidence type="ECO:0000313" key="4">
    <source>
        <dbReference type="Proteomes" id="UP000722336"/>
    </source>
</evidence>
<dbReference type="Pfam" id="PF08281">
    <property type="entry name" value="Sigma70_r4_2"/>
    <property type="match status" value="1"/>
</dbReference>
<accession>A0ABS6SD82</accession>
<keyword evidence="1" id="KW-0812">Transmembrane</keyword>
<reference evidence="3 4" key="1">
    <citation type="submission" date="2021-04" db="EMBL/GenBank/DDBJ databases">
        <authorList>
            <person name="Pira H."/>
            <person name="Risdian C."/>
            <person name="Wink J."/>
        </authorList>
    </citation>
    <scope>NUCLEOTIDE SEQUENCE [LARGE SCALE GENOMIC DNA]</scope>
    <source>
        <strain evidence="3 4">WHA3</strain>
    </source>
</reference>
<keyword evidence="1" id="KW-1133">Transmembrane helix</keyword>
<gene>
    <name evidence="3" type="ORF">KCG44_06205</name>
</gene>
<feature type="transmembrane region" description="Helical" evidence="1">
    <location>
        <begin position="167"/>
        <end position="188"/>
    </location>
</feature>
<evidence type="ECO:0000313" key="3">
    <source>
        <dbReference type="EMBL" id="MBV7256377.1"/>
    </source>
</evidence>
<evidence type="ECO:0000256" key="1">
    <source>
        <dbReference type="SAM" id="Phobius"/>
    </source>
</evidence>
<dbReference type="CDD" id="cd06170">
    <property type="entry name" value="LuxR_C_like"/>
    <property type="match status" value="1"/>
</dbReference>
<dbReference type="InterPro" id="IPR000792">
    <property type="entry name" value="Tscrpt_reg_LuxR_C"/>
</dbReference>
<feature type="domain" description="HTH luxR-type" evidence="2">
    <location>
        <begin position="8"/>
        <end position="73"/>
    </location>
</feature>
<dbReference type="EMBL" id="JAGSPA010000002">
    <property type="protein sequence ID" value="MBV7256377.1"/>
    <property type="molecule type" value="Genomic_DNA"/>
</dbReference>
<evidence type="ECO:0000259" key="2">
    <source>
        <dbReference type="PROSITE" id="PS50043"/>
    </source>
</evidence>
<dbReference type="Proteomes" id="UP000722336">
    <property type="component" value="Unassembled WGS sequence"/>
</dbReference>